<dbReference type="Gene3D" id="2.120.10.30">
    <property type="entry name" value="TolB, C-terminal domain"/>
    <property type="match status" value="1"/>
</dbReference>
<evidence type="ECO:0000313" key="3">
    <source>
        <dbReference type="Proteomes" id="UP000031643"/>
    </source>
</evidence>
<gene>
    <name evidence="2" type="ORF">GL4_2952</name>
</gene>
<dbReference type="STRING" id="1384459.GL4_2952"/>
<dbReference type="Proteomes" id="UP000031643">
    <property type="component" value="Chromosome"/>
</dbReference>
<dbReference type="SUPFAM" id="SSF101898">
    <property type="entry name" value="NHL repeat"/>
    <property type="match status" value="2"/>
</dbReference>
<proteinExistence type="predicted"/>
<dbReference type="PANTHER" id="PTHR40274">
    <property type="entry name" value="VIRGINIAMYCIN B LYASE"/>
    <property type="match status" value="1"/>
</dbReference>
<dbReference type="OrthoDB" id="9812926at2"/>
<keyword evidence="3" id="KW-1185">Reference proteome</keyword>
<dbReference type="InterPro" id="IPR051344">
    <property type="entry name" value="Vgb"/>
</dbReference>
<dbReference type="RefSeq" id="WP_082025808.1">
    <property type="nucleotide sequence ID" value="NZ_AP014648.1"/>
</dbReference>
<dbReference type="InterPro" id="IPR011042">
    <property type="entry name" value="6-blade_b-propeller_TolB-like"/>
</dbReference>
<dbReference type="Pfam" id="PF24684">
    <property type="entry name" value="Vgb_lyase"/>
    <property type="match status" value="1"/>
</dbReference>
<dbReference type="HOGENOM" id="CLU_054751_0_0_5"/>
<reference evidence="2 3" key="1">
    <citation type="submission" date="2014-09" db="EMBL/GenBank/DDBJ databases">
        <title>Genome sequencing of Methyloceanibacter caenitepidi Gela4.</title>
        <authorList>
            <person name="Takeuchi M."/>
            <person name="Susumu S."/>
            <person name="Kamagata Y."/>
            <person name="Oshima K."/>
            <person name="Hattori M."/>
            <person name="Iwasaki W."/>
        </authorList>
    </citation>
    <scope>NUCLEOTIDE SEQUENCE [LARGE SCALE GENOMIC DNA]</scope>
    <source>
        <strain evidence="2 3">Gela4</strain>
    </source>
</reference>
<keyword evidence="1" id="KW-0732">Signal</keyword>
<dbReference type="GO" id="GO:0016787">
    <property type="term" value="F:hydrolase activity"/>
    <property type="evidence" value="ECO:0007669"/>
    <property type="project" value="UniProtKB-KW"/>
</dbReference>
<accession>A0A0A8K8T3</accession>
<organism evidence="2 3">
    <name type="scientific">Methyloceanibacter caenitepidi</name>
    <dbReference type="NCBI Taxonomy" id="1384459"/>
    <lineage>
        <taxon>Bacteria</taxon>
        <taxon>Pseudomonadati</taxon>
        <taxon>Pseudomonadota</taxon>
        <taxon>Alphaproteobacteria</taxon>
        <taxon>Hyphomicrobiales</taxon>
        <taxon>Hyphomicrobiaceae</taxon>
        <taxon>Methyloceanibacter</taxon>
    </lineage>
</organism>
<sequence>MFRPDPRFGIAPVAALAAVLAIALPTSSFASGGVVEIQEWKVPYDGRPRDPFAAGEDEIWFVGQANGYLGRLTPSSGDFFRRDLGEGAGPHNLIVDSDGIVWFAGNRNAYIGRYDPKTDNIERIEMPDPKAKDPHTLVFDGDGSHIWFTVQHGNFVGRLRLADRQVDLIPVPTKGARPYGIKVGPDGTPWVALFGTNKLASIDPESLGLTEYDIPEAEAQPRRLEITDDGRVWYSDYTRGKLGRFDPKTKAFAEWDLPAGDKSLPYGTALDGAGRIWVAETGPQPNQIVEFDTEAERIISTTSVPSGGGTVRHMMFDPKSDLIWFGADSGTIGKVQAAKPYAAKSDGAKADE</sequence>
<evidence type="ECO:0000313" key="2">
    <source>
        <dbReference type="EMBL" id="BAQ18384.1"/>
    </source>
</evidence>
<dbReference type="KEGG" id="mcg:GL4_2952"/>
<dbReference type="AlphaFoldDB" id="A0A0A8K8T3"/>
<dbReference type="InterPro" id="IPR015943">
    <property type="entry name" value="WD40/YVTN_repeat-like_dom_sf"/>
</dbReference>
<dbReference type="Gene3D" id="2.130.10.10">
    <property type="entry name" value="YVTN repeat-like/Quinoprotein amine dehydrogenase"/>
    <property type="match status" value="1"/>
</dbReference>
<protein>
    <submittedName>
        <fullName evidence="2">Putative hydrolase</fullName>
    </submittedName>
</protein>
<keyword evidence="2" id="KW-0378">Hydrolase</keyword>
<dbReference type="PANTHER" id="PTHR40274:SF3">
    <property type="entry name" value="VIRGINIAMYCIN B LYASE"/>
    <property type="match status" value="1"/>
</dbReference>
<feature type="chain" id="PRO_5002037819" evidence="1">
    <location>
        <begin position="31"/>
        <end position="352"/>
    </location>
</feature>
<evidence type="ECO:0000256" key="1">
    <source>
        <dbReference type="SAM" id="SignalP"/>
    </source>
</evidence>
<dbReference type="EMBL" id="AP014648">
    <property type="protein sequence ID" value="BAQ18384.1"/>
    <property type="molecule type" value="Genomic_DNA"/>
</dbReference>
<name>A0A0A8K8T3_9HYPH</name>
<feature type="signal peptide" evidence="1">
    <location>
        <begin position="1"/>
        <end position="30"/>
    </location>
</feature>